<feature type="transmembrane region" description="Helical" evidence="1">
    <location>
        <begin position="284"/>
        <end position="303"/>
    </location>
</feature>
<dbReference type="InterPro" id="IPR035919">
    <property type="entry name" value="EAL_sf"/>
</dbReference>
<evidence type="ECO:0000259" key="2">
    <source>
        <dbReference type="PROSITE" id="PS50883"/>
    </source>
</evidence>
<dbReference type="InterPro" id="IPR001633">
    <property type="entry name" value="EAL_dom"/>
</dbReference>
<name>A0ABU7J151_9GAMM</name>
<accession>A0ABU7J151</accession>
<dbReference type="Pfam" id="PF00563">
    <property type="entry name" value="EAL"/>
    <property type="match status" value="1"/>
</dbReference>
<evidence type="ECO:0000313" key="5">
    <source>
        <dbReference type="Proteomes" id="UP001336314"/>
    </source>
</evidence>
<sequence>MRRFISLPWKLLIVMLLVLFIMTFGLTSFSLVRVQDEFIQQQQHKRVLGEQQFSQYNQLIENQLRIWVESYAELSLLSASGSGLTAFKQALAQQIETLHLHLNVDHVWLYANPAEVVFQSSAAIPAAVEQLVQQAFILQQPQSDILCDHYCVKSLAVPLLLDDNEMAVVVMTTTLVDILFYLNRSLQAEVAIVSHQSSDTARPSEILLLSSSNASLLNDLYYELPQMLDVNHIASYGLRLKSGHQHYFAHMQPLDTRHPRQFHLILIEDITDYVLANQHYQQRIILIALLAFLLLALLTYAITQRLSARLMTLAARLPLLANREFSRFRLDSERQSTFFTDEVDTLNEATLKLSWQLEVLNEQVEQHTQELENIAMYDLLTGLPNRNMLQYQLKKALAALEESTAYVGLLFLDLDQFKKVNDSRGHAVGDQLLMEAATRLRACIHSADTVCRFGGDEFVIILTKMTDTTETDRVAATVLAAFAEPLIVVGESFQVGTSIGISLTSDSATPTEDLIRQADLAMYQAKAKGGNSWHHYTAEMYQAFAYRLQLESEVRGALEKGEFSLSLQPQIEVATGRLFGFEALLRWQHPERGMVPPDDFIGVIENSHLMVPLGYWVIERCFIIARQLADQGYGNLKIAINLSADQFDDPDLCDFLQQKLERYQLLASQFELELTESTLVKNVAETLSSMQQLKAMGFGFAIDDFGTGYSSLSYLKQMPVDTIKIDKSFLFGMLDNHADYQIITSTIAMVQKLDLKVVAEGVESSAQLRILRQYHCDFAQGFYFSKAIPEPELLRFLQEKFRDGYWLGSGKSETSIPSG</sequence>
<dbReference type="SMART" id="SM00052">
    <property type="entry name" value="EAL"/>
    <property type="match status" value="1"/>
</dbReference>
<dbReference type="SUPFAM" id="SSF55073">
    <property type="entry name" value="Nucleotide cyclase"/>
    <property type="match status" value="1"/>
</dbReference>
<feature type="domain" description="GGDEF" evidence="3">
    <location>
        <begin position="405"/>
        <end position="538"/>
    </location>
</feature>
<dbReference type="PROSITE" id="PS50887">
    <property type="entry name" value="GGDEF"/>
    <property type="match status" value="1"/>
</dbReference>
<dbReference type="SMART" id="SM00267">
    <property type="entry name" value="GGDEF"/>
    <property type="match status" value="1"/>
</dbReference>
<proteinExistence type="predicted"/>
<keyword evidence="1" id="KW-0472">Membrane</keyword>
<feature type="domain" description="EAL" evidence="2">
    <location>
        <begin position="547"/>
        <end position="801"/>
    </location>
</feature>
<dbReference type="Proteomes" id="UP001336314">
    <property type="component" value="Unassembled WGS sequence"/>
</dbReference>
<dbReference type="InterPro" id="IPR043128">
    <property type="entry name" value="Rev_trsase/Diguanyl_cyclase"/>
</dbReference>
<dbReference type="InterPro" id="IPR000160">
    <property type="entry name" value="GGDEF_dom"/>
</dbReference>
<dbReference type="RefSeq" id="WP_330127312.1">
    <property type="nucleotide sequence ID" value="NZ_JAUHLI010000001.1"/>
</dbReference>
<dbReference type="CDD" id="cd01948">
    <property type="entry name" value="EAL"/>
    <property type="match status" value="1"/>
</dbReference>
<dbReference type="NCBIfam" id="TIGR00254">
    <property type="entry name" value="GGDEF"/>
    <property type="match status" value="1"/>
</dbReference>
<dbReference type="CDD" id="cd01949">
    <property type="entry name" value="GGDEF"/>
    <property type="match status" value="1"/>
</dbReference>
<feature type="transmembrane region" description="Helical" evidence="1">
    <location>
        <begin position="12"/>
        <end position="32"/>
    </location>
</feature>
<dbReference type="Pfam" id="PF00990">
    <property type="entry name" value="GGDEF"/>
    <property type="match status" value="1"/>
</dbReference>
<keyword evidence="1" id="KW-0812">Transmembrane</keyword>
<dbReference type="PROSITE" id="PS50883">
    <property type="entry name" value="EAL"/>
    <property type="match status" value="1"/>
</dbReference>
<keyword evidence="1" id="KW-1133">Transmembrane helix</keyword>
<dbReference type="InterPro" id="IPR052155">
    <property type="entry name" value="Biofilm_reg_signaling"/>
</dbReference>
<dbReference type="Gene3D" id="3.30.70.270">
    <property type="match status" value="1"/>
</dbReference>
<protein>
    <submittedName>
        <fullName evidence="4">EAL domain-containing protein</fullName>
    </submittedName>
</protein>
<comment type="caution">
    <text evidence="4">The sequence shown here is derived from an EMBL/GenBank/DDBJ whole genome shotgun (WGS) entry which is preliminary data.</text>
</comment>
<gene>
    <name evidence="4" type="ORF">QWY20_01745</name>
</gene>
<keyword evidence="5" id="KW-1185">Reference proteome</keyword>
<evidence type="ECO:0000313" key="4">
    <source>
        <dbReference type="EMBL" id="MEE2000162.1"/>
    </source>
</evidence>
<organism evidence="4 5">
    <name type="scientific">Alkalimonas cellulosilytica</name>
    <dbReference type="NCBI Taxonomy" id="3058395"/>
    <lineage>
        <taxon>Bacteria</taxon>
        <taxon>Pseudomonadati</taxon>
        <taxon>Pseudomonadota</taxon>
        <taxon>Gammaproteobacteria</taxon>
        <taxon>Alkalimonas</taxon>
    </lineage>
</organism>
<dbReference type="PANTHER" id="PTHR44757">
    <property type="entry name" value="DIGUANYLATE CYCLASE DGCP"/>
    <property type="match status" value="1"/>
</dbReference>
<evidence type="ECO:0000259" key="3">
    <source>
        <dbReference type="PROSITE" id="PS50887"/>
    </source>
</evidence>
<reference evidence="4 5" key="1">
    <citation type="submission" date="2023-07" db="EMBL/GenBank/DDBJ databases">
        <title>Alkalimonas sp., MEB108 novel, alkaliphilic bacterium isolated from Lonar Lake, India.</title>
        <authorList>
            <person name="Joshi A."/>
            <person name="Thite S."/>
        </authorList>
    </citation>
    <scope>NUCLEOTIDE SEQUENCE [LARGE SCALE GENOMIC DNA]</scope>
    <source>
        <strain evidence="4 5">MEB108</strain>
    </source>
</reference>
<dbReference type="PANTHER" id="PTHR44757:SF2">
    <property type="entry name" value="BIOFILM ARCHITECTURE MAINTENANCE PROTEIN MBAA"/>
    <property type="match status" value="1"/>
</dbReference>
<dbReference type="SUPFAM" id="SSF141868">
    <property type="entry name" value="EAL domain-like"/>
    <property type="match status" value="1"/>
</dbReference>
<dbReference type="EMBL" id="JAUHLI010000001">
    <property type="protein sequence ID" value="MEE2000162.1"/>
    <property type="molecule type" value="Genomic_DNA"/>
</dbReference>
<dbReference type="Gene3D" id="3.20.20.450">
    <property type="entry name" value="EAL domain"/>
    <property type="match status" value="1"/>
</dbReference>
<evidence type="ECO:0000256" key="1">
    <source>
        <dbReference type="SAM" id="Phobius"/>
    </source>
</evidence>
<dbReference type="InterPro" id="IPR029787">
    <property type="entry name" value="Nucleotide_cyclase"/>
</dbReference>